<dbReference type="CDD" id="cd17470">
    <property type="entry name" value="T3SS_Flik_C"/>
    <property type="match status" value="1"/>
</dbReference>
<dbReference type="KEGG" id="lvs:LOKVESSMR4R_03324"/>
<dbReference type="Pfam" id="PF02120">
    <property type="entry name" value="Flg_hook"/>
    <property type="match status" value="1"/>
</dbReference>
<dbReference type="OrthoDB" id="7203912at2"/>
<evidence type="ECO:0000256" key="1">
    <source>
        <dbReference type="SAM" id="MobiDB-lite"/>
    </source>
</evidence>
<dbReference type="EMBL" id="CP021431">
    <property type="protein sequence ID" value="ARU02597.1"/>
    <property type="molecule type" value="Genomic_DNA"/>
</dbReference>
<feature type="compositionally biased region" description="Basic and acidic residues" evidence="1">
    <location>
        <begin position="394"/>
        <end position="412"/>
    </location>
</feature>
<dbReference type="RefSeq" id="WP_087210826.1">
    <property type="nucleotide sequence ID" value="NZ_CP021431.1"/>
</dbReference>
<reference evidence="3 4" key="1">
    <citation type="submission" date="2017-05" db="EMBL/GenBank/DDBJ databases">
        <title>Genome Sequence of Loktanella vestfoldensis Strain SMR4r Isolated from a Culture of the Diatom Skeletonema marinoi.</title>
        <authorList>
            <person name="Topel M."/>
            <person name="Pinder M.I.M."/>
            <person name="Johansson O.N."/>
            <person name="Kourtchenko O."/>
            <person name="Godhe A."/>
            <person name="Clarke A.K."/>
        </authorList>
    </citation>
    <scope>NUCLEOTIDE SEQUENCE [LARGE SCALE GENOMIC DNA]</scope>
    <source>
        <strain evidence="3 4">SMR4r</strain>
    </source>
</reference>
<dbReference type="Gene3D" id="3.30.750.140">
    <property type="match status" value="1"/>
</dbReference>
<keyword evidence="4" id="KW-1185">Reference proteome</keyword>
<evidence type="ECO:0000259" key="2">
    <source>
        <dbReference type="Pfam" id="PF02120"/>
    </source>
</evidence>
<name>A0A1Y0EG53_9RHOB</name>
<accession>A0A1Y0EG53</accession>
<dbReference type="InterPro" id="IPR021136">
    <property type="entry name" value="Flagellar_hook_control-like_C"/>
</dbReference>
<gene>
    <name evidence="3" type="ORF">LOKVESSMR4R_03324</name>
</gene>
<keyword evidence="3" id="KW-0969">Cilium</keyword>
<feature type="domain" description="Flagellar hook-length control protein-like C-terminal" evidence="2">
    <location>
        <begin position="323"/>
        <end position="397"/>
    </location>
</feature>
<evidence type="ECO:0000313" key="3">
    <source>
        <dbReference type="EMBL" id="ARU02597.1"/>
    </source>
</evidence>
<keyword evidence="3" id="KW-0966">Cell projection</keyword>
<keyword evidence="3" id="KW-0282">Flagellum</keyword>
<dbReference type="Proteomes" id="UP000195273">
    <property type="component" value="Chromosome"/>
</dbReference>
<proteinExistence type="predicted"/>
<protein>
    <submittedName>
        <fullName evidence="3">Flagellar hook-length control protein FliK</fullName>
    </submittedName>
</protein>
<organism evidence="3 4">
    <name type="scientific">Yoonia vestfoldensis</name>
    <dbReference type="NCBI Taxonomy" id="245188"/>
    <lineage>
        <taxon>Bacteria</taxon>
        <taxon>Pseudomonadati</taxon>
        <taxon>Pseudomonadota</taxon>
        <taxon>Alphaproteobacteria</taxon>
        <taxon>Rhodobacterales</taxon>
        <taxon>Paracoccaceae</taxon>
        <taxon>Yoonia</taxon>
    </lineage>
</organism>
<evidence type="ECO:0000313" key="4">
    <source>
        <dbReference type="Proteomes" id="UP000195273"/>
    </source>
</evidence>
<dbReference type="InterPro" id="IPR038610">
    <property type="entry name" value="FliK-like_C_sf"/>
</dbReference>
<feature type="region of interest" description="Disordered" evidence="1">
    <location>
        <begin position="394"/>
        <end position="435"/>
    </location>
</feature>
<dbReference type="AlphaFoldDB" id="A0A1Y0EG53"/>
<sequence length="435" mass="44722">MFVPQLIPAASALPEAPAGAVALAGQDDFHLAYDAAATVPAIDPPPVPDTAIIIPDLAAAVDLDPDMPILAGDMMGEINPDQALMTMAEPAITAAGPDPKTALSTIAVADPRQPVKITQHALVQMMFDSPAAPVPPPAADAPVLPAPTNALLAPRPPALAEEIARANLPDPALVPTPRDALTIKQDAAIARMASAVAAPPTQAPLPAAVPLPVAAASPPAAPAPALVPLPDDIPAAAPPAIAVDRAVPPPVVAMVKRPELVTPAVKGLDPTGGIALGGDESAVLFAPAGDTTTTAGAARAWDTSTAPALARHVAQQLAVTITQTGGQLTEIALNPDELGRVRMSMSLTDGTLMLHINAERPETADLLRRHIDTLAQEFRSLGYDDISFDFGDGRRQDDARHDAGPLPDHAEDVTEQQVPDLTEMPQPRSGLDLRL</sequence>